<proteinExistence type="predicted"/>
<accession>A0ABV9C9W8</accession>
<feature type="region of interest" description="Disordered" evidence="1">
    <location>
        <begin position="1"/>
        <end position="27"/>
    </location>
</feature>
<keyword evidence="2" id="KW-1133">Transmembrane helix</keyword>
<feature type="transmembrane region" description="Helical" evidence="2">
    <location>
        <begin position="82"/>
        <end position="104"/>
    </location>
</feature>
<feature type="transmembrane region" description="Helical" evidence="2">
    <location>
        <begin position="183"/>
        <end position="205"/>
    </location>
</feature>
<comment type="caution">
    <text evidence="3">The sequence shown here is derived from an EMBL/GenBank/DDBJ whole genome shotgun (WGS) entry which is preliminary data.</text>
</comment>
<organism evidence="3 4">
    <name type="scientific">Sphaerisporangium dianthi</name>
    <dbReference type="NCBI Taxonomy" id="1436120"/>
    <lineage>
        <taxon>Bacteria</taxon>
        <taxon>Bacillati</taxon>
        <taxon>Actinomycetota</taxon>
        <taxon>Actinomycetes</taxon>
        <taxon>Streptosporangiales</taxon>
        <taxon>Streptosporangiaceae</taxon>
        <taxon>Sphaerisporangium</taxon>
    </lineage>
</organism>
<feature type="transmembrane region" description="Helical" evidence="2">
    <location>
        <begin position="217"/>
        <end position="235"/>
    </location>
</feature>
<keyword evidence="2" id="KW-0472">Membrane</keyword>
<dbReference type="EMBL" id="JBHSFP010000002">
    <property type="protein sequence ID" value="MFC4529901.1"/>
    <property type="molecule type" value="Genomic_DNA"/>
</dbReference>
<evidence type="ECO:0000313" key="3">
    <source>
        <dbReference type="EMBL" id="MFC4529901.1"/>
    </source>
</evidence>
<protein>
    <submittedName>
        <fullName evidence="3">DUF2306 domain-containing protein</fullName>
    </submittedName>
</protein>
<reference evidence="4" key="1">
    <citation type="journal article" date="2019" name="Int. J. Syst. Evol. Microbiol.">
        <title>The Global Catalogue of Microorganisms (GCM) 10K type strain sequencing project: providing services to taxonomists for standard genome sequencing and annotation.</title>
        <authorList>
            <consortium name="The Broad Institute Genomics Platform"/>
            <consortium name="The Broad Institute Genome Sequencing Center for Infectious Disease"/>
            <person name="Wu L."/>
            <person name="Ma J."/>
        </authorList>
    </citation>
    <scope>NUCLEOTIDE SEQUENCE [LARGE SCALE GENOMIC DNA]</scope>
    <source>
        <strain evidence="4">CGMCC 4.7132</strain>
    </source>
</reference>
<feature type="transmembrane region" description="Helical" evidence="2">
    <location>
        <begin position="40"/>
        <end position="62"/>
    </location>
</feature>
<dbReference type="InterPro" id="IPR018750">
    <property type="entry name" value="DUF2306_membrane"/>
</dbReference>
<feature type="transmembrane region" description="Helical" evidence="2">
    <location>
        <begin position="116"/>
        <end position="139"/>
    </location>
</feature>
<sequence length="252" mass="27244">MTDSPTVLPPFPRPPRGAGPTTVRNTSEAAATARPERAGWLVPALLIALSAVPVVAGVIRMTELTGGAAVTPENARFFASPVPVTLHIVAVTLYSILGAFQFAPRFRRRRPGWHRVAGRLLVVCGLVAALTGLEMTLFYPRPEGDGDLLAGFRLVFGTAMLLSIVLGVSAIRRRDIARHRAWMMRGYAIGVAAGTQALTHLPWFLIVGTQPGELPRALLVGAGWVINLAVAEWFIRRRRPGGRARAAARPWR</sequence>
<keyword evidence="4" id="KW-1185">Reference proteome</keyword>
<feature type="compositionally biased region" description="Pro residues" evidence="1">
    <location>
        <begin position="7"/>
        <end position="17"/>
    </location>
</feature>
<dbReference type="RefSeq" id="WP_380836943.1">
    <property type="nucleotide sequence ID" value="NZ_JBHSFP010000002.1"/>
</dbReference>
<feature type="transmembrane region" description="Helical" evidence="2">
    <location>
        <begin position="151"/>
        <end position="171"/>
    </location>
</feature>
<evidence type="ECO:0000313" key="4">
    <source>
        <dbReference type="Proteomes" id="UP001596004"/>
    </source>
</evidence>
<dbReference type="Pfam" id="PF10067">
    <property type="entry name" value="DUF2306"/>
    <property type="match status" value="1"/>
</dbReference>
<dbReference type="Proteomes" id="UP001596004">
    <property type="component" value="Unassembled WGS sequence"/>
</dbReference>
<keyword evidence="2" id="KW-0812">Transmembrane</keyword>
<name>A0ABV9C9W8_9ACTN</name>
<gene>
    <name evidence="3" type="ORF">ACFO60_03915</name>
</gene>
<evidence type="ECO:0000256" key="1">
    <source>
        <dbReference type="SAM" id="MobiDB-lite"/>
    </source>
</evidence>
<evidence type="ECO:0000256" key="2">
    <source>
        <dbReference type="SAM" id="Phobius"/>
    </source>
</evidence>